<evidence type="ECO:0000313" key="3">
    <source>
        <dbReference type="Proteomes" id="UP000464178"/>
    </source>
</evidence>
<dbReference type="AlphaFoldDB" id="A0A6P2D9M6"/>
<feature type="compositionally biased region" description="Basic and acidic residues" evidence="1">
    <location>
        <begin position="84"/>
        <end position="97"/>
    </location>
</feature>
<feature type="compositionally biased region" description="Basic residues" evidence="1">
    <location>
        <begin position="60"/>
        <end position="72"/>
    </location>
</feature>
<proteinExistence type="predicted"/>
<name>A0A6P2D9M6_9BACT</name>
<feature type="region of interest" description="Disordered" evidence="1">
    <location>
        <begin position="30"/>
        <end position="97"/>
    </location>
</feature>
<dbReference type="Proteomes" id="UP000464178">
    <property type="component" value="Chromosome"/>
</dbReference>
<dbReference type="EMBL" id="LR593886">
    <property type="protein sequence ID" value="VTR97879.1"/>
    <property type="molecule type" value="Genomic_DNA"/>
</dbReference>
<reference evidence="2 3" key="1">
    <citation type="submission" date="2019-05" db="EMBL/GenBank/DDBJ databases">
        <authorList>
            <consortium name="Science for Life Laboratories"/>
        </authorList>
    </citation>
    <scope>NUCLEOTIDE SEQUENCE [LARGE SCALE GENOMIC DNA]</scope>
    <source>
        <strain evidence="2">Soil9</strain>
    </source>
</reference>
<sequence>MAKSPKKKPAAKPKTKLDLNQLAARIVAEATGAAEKTPDRDVGKDPSAVARGAVGGLKGGKARAKSMTKKQRTASAKKASAARWGKEGASDAHGSES</sequence>
<protein>
    <recommendedName>
        <fullName evidence="4">Histone H1</fullName>
    </recommendedName>
</protein>
<dbReference type="KEGG" id="gms:SOIL9_04960"/>
<evidence type="ECO:0008006" key="4">
    <source>
        <dbReference type="Google" id="ProtNLM"/>
    </source>
</evidence>
<accession>A0A6P2D9M6</accession>
<evidence type="ECO:0000256" key="1">
    <source>
        <dbReference type="SAM" id="MobiDB-lite"/>
    </source>
</evidence>
<organism evidence="2 3">
    <name type="scientific">Gemmata massiliana</name>
    <dbReference type="NCBI Taxonomy" id="1210884"/>
    <lineage>
        <taxon>Bacteria</taxon>
        <taxon>Pseudomonadati</taxon>
        <taxon>Planctomycetota</taxon>
        <taxon>Planctomycetia</taxon>
        <taxon>Gemmatales</taxon>
        <taxon>Gemmataceae</taxon>
        <taxon>Gemmata</taxon>
    </lineage>
</organism>
<evidence type="ECO:0000313" key="2">
    <source>
        <dbReference type="EMBL" id="VTR97879.1"/>
    </source>
</evidence>
<keyword evidence="3" id="KW-1185">Reference proteome</keyword>
<dbReference type="RefSeq" id="WP_162671399.1">
    <property type="nucleotide sequence ID" value="NZ_LR593886.1"/>
</dbReference>
<gene>
    <name evidence="2" type="ORF">SOIL9_04960</name>
</gene>